<proteinExistence type="predicted"/>
<dbReference type="HOGENOM" id="CLU_040082_0_3_1"/>
<reference evidence="4" key="1">
    <citation type="journal article" date="2011" name="Proc. Natl. Acad. Sci. U.S.A.">
        <title>Obligate biotrophy features unraveled by the genomic analysis of rust fungi.</title>
        <authorList>
            <person name="Duplessis S."/>
            <person name="Cuomo C.A."/>
            <person name="Lin Y.-C."/>
            <person name="Aerts A."/>
            <person name="Tisserant E."/>
            <person name="Veneault-Fourrey C."/>
            <person name="Joly D.L."/>
            <person name="Hacquard S."/>
            <person name="Amselem J."/>
            <person name="Cantarel B.L."/>
            <person name="Chiu R."/>
            <person name="Coutinho P.M."/>
            <person name="Feau N."/>
            <person name="Field M."/>
            <person name="Frey P."/>
            <person name="Gelhaye E."/>
            <person name="Goldberg J."/>
            <person name="Grabherr M.G."/>
            <person name="Kodira C.D."/>
            <person name="Kohler A."/>
            <person name="Kuees U."/>
            <person name="Lindquist E.A."/>
            <person name="Lucas S.M."/>
            <person name="Mago R."/>
            <person name="Mauceli E."/>
            <person name="Morin E."/>
            <person name="Murat C."/>
            <person name="Pangilinan J.L."/>
            <person name="Park R."/>
            <person name="Pearson M."/>
            <person name="Quesneville H."/>
            <person name="Rouhier N."/>
            <person name="Sakthikumar S."/>
            <person name="Salamov A.A."/>
            <person name="Schmutz J."/>
            <person name="Selles B."/>
            <person name="Shapiro H."/>
            <person name="Tanguay P."/>
            <person name="Tuskan G.A."/>
            <person name="Henrissat B."/>
            <person name="Van de Peer Y."/>
            <person name="Rouze P."/>
            <person name="Ellis J.G."/>
            <person name="Dodds P.N."/>
            <person name="Schein J.E."/>
            <person name="Zhong S."/>
            <person name="Hamelin R.C."/>
            <person name="Grigoriev I.V."/>
            <person name="Szabo L.J."/>
            <person name="Martin F."/>
        </authorList>
    </citation>
    <scope>NUCLEOTIDE SEQUENCE [LARGE SCALE GENOMIC DNA]</scope>
    <source>
        <strain evidence="4">CRL 75-36-700-3 / race SCCL</strain>
    </source>
</reference>
<dbReference type="InParanoid" id="H6QTD3"/>
<feature type="compositionally biased region" description="Polar residues" evidence="1">
    <location>
        <begin position="234"/>
        <end position="256"/>
    </location>
</feature>
<evidence type="ECO:0000313" key="3">
    <source>
        <dbReference type="EMBL" id="EHS64152.1"/>
    </source>
</evidence>
<dbReference type="GeneID" id="13541704"/>
<sequence length="285" mass="32381">MEPNILTAIIATSIAVLLLANQFQKGQPYYSNGGRATYVKFVLLSAQDKLFHKITLMMHPTFDALVELLRDTPMRETAVRFRRGLFTVNRYFTEVLEALFILYPKYVKLDPQTCAQPSDLKDDPKYKAFKNAVGAVDGVLIMLESPQMNSHPGDAARAGWEGSTHNSRVYMDAYSKGLALPGNKYPTRNMAFKKVKLKKQVQLVYSLCMLWNFICKHEEFDPFEDQVDPDEVPSANSNSPLSQTAKCDSTPHRTNTQETTAMKLQQHHIATKLWDQYVSYNSRDA</sequence>
<accession>H6QTD3</accession>
<dbReference type="KEGG" id="pgr:PGTG_21902"/>
<feature type="signal peptide" evidence="2">
    <location>
        <begin position="1"/>
        <end position="20"/>
    </location>
</feature>
<dbReference type="Proteomes" id="UP000008783">
    <property type="component" value="Unassembled WGS sequence"/>
</dbReference>
<protein>
    <submittedName>
        <fullName evidence="3">Uncharacterized protein</fullName>
    </submittedName>
</protein>
<dbReference type="OrthoDB" id="2505476at2759"/>
<name>H6QTD3_PUCGT</name>
<dbReference type="VEuPathDB" id="FungiDB:PGTG_21902"/>
<dbReference type="RefSeq" id="XP_003889232.1">
    <property type="nucleotide sequence ID" value="XM_003889183.1"/>
</dbReference>
<dbReference type="AlphaFoldDB" id="H6QTD3"/>
<evidence type="ECO:0000256" key="2">
    <source>
        <dbReference type="SAM" id="SignalP"/>
    </source>
</evidence>
<gene>
    <name evidence="3" type="ORF">PGTG_21902</name>
</gene>
<evidence type="ECO:0000256" key="1">
    <source>
        <dbReference type="SAM" id="MobiDB-lite"/>
    </source>
</evidence>
<dbReference type="EMBL" id="DS178311">
    <property type="protein sequence ID" value="EHS64152.1"/>
    <property type="molecule type" value="Genomic_DNA"/>
</dbReference>
<keyword evidence="2" id="KW-0732">Signal</keyword>
<feature type="region of interest" description="Disordered" evidence="1">
    <location>
        <begin position="225"/>
        <end position="256"/>
    </location>
</feature>
<organism evidence="3 4">
    <name type="scientific">Puccinia graminis f. sp. tritici (strain CRL 75-36-700-3 / race SCCL)</name>
    <name type="common">Black stem rust fungus</name>
    <dbReference type="NCBI Taxonomy" id="418459"/>
    <lineage>
        <taxon>Eukaryota</taxon>
        <taxon>Fungi</taxon>
        <taxon>Dikarya</taxon>
        <taxon>Basidiomycota</taxon>
        <taxon>Pucciniomycotina</taxon>
        <taxon>Pucciniomycetes</taxon>
        <taxon>Pucciniales</taxon>
        <taxon>Pucciniaceae</taxon>
        <taxon>Puccinia</taxon>
    </lineage>
</organism>
<feature type="chain" id="PRO_5003606564" evidence="2">
    <location>
        <begin position="21"/>
        <end position="285"/>
    </location>
</feature>
<keyword evidence="4" id="KW-1185">Reference proteome</keyword>
<evidence type="ECO:0000313" key="4">
    <source>
        <dbReference type="Proteomes" id="UP000008783"/>
    </source>
</evidence>